<dbReference type="KEGG" id="vg:26640971"/>
<dbReference type="RefSeq" id="YP_009214554.1">
    <property type="nucleotide sequence ID" value="NC_028962.1"/>
</dbReference>
<reference evidence="1 2" key="1">
    <citation type="journal article" date="2015" name="Appl. Environ. Microbiol.">
        <title>Two Phages, phiIPLA-RODI and phiIPLA-C1C, Lyse Mono- and Dual-Species Staphylococcal Biofilms.</title>
        <authorList>
            <person name="Gutierrez D."/>
            <person name="Vandenheuvel D."/>
            <person name="Martinez B."/>
            <person name="Rodriguez A."/>
            <person name="Lavigne R."/>
            <person name="Garcia P."/>
        </authorList>
    </citation>
    <scope>NUCLEOTIDE SEQUENCE [LARGE SCALE GENOMIC DNA]</scope>
</reference>
<dbReference type="Proteomes" id="UP000032689">
    <property type="component" value="Segment"/>
</dbReference>
<evidence type="ECO:0000313" key="2">
    <source>
        <dbReference type="Proteomes" id="UP000032689"/>
    </source>
</evidence>
<keyword evidence="2" id="KW-1185">Reference proteome</keyword>
<evidence type="ECO:0000313" key="1">
    <source>
        <dbReference type="EMBL" id="AJA42274.1"/>
    </source>
</evidence>
<organism evidence="1 2">
    <name type="scientific">Staphylococcus phage vB_SepM_ phiIPLA-C1C</name>
    <dbReference type="NCBI Taxonomy" id="1572704"/>
    <lineage>
        <taxon>Viruses</taxon>
        <taxon>Duplodnaviria</taxon>
        <taxon>Heunggongvirae</taxon>
        <taxon>Uroviricota</taxon>
        <taxon>Caudoviricetes</taxon>
        <taxon>Herelleviridae</taxon>
        <taxon>Twortvirinae</taxon>
        <taxon>Sepunavirus</taxon>
        <taxon>Sepunavirus IPLAC1C</taxon>
    </lineage>
</organism>
<accession>A0A0D3MVH0</accession>
<sequence>MLNIVERKKPILSKHVNITNHAYERFLMRVENSSREKAKEWVAQALNKATYVTQQEKGREVYVFKEHKLVIDKHLNIITIMSDNEADWESIKDTRDDISDFIKRKLNKEVRPLIKKRNDIQIKIYEKEISKIKTKNPNTKDIIQEQINSLIVDKDNTNDKLIGITKTAKKYYLEPTEVHKDLSEFK</sequence>
<dbReference type="EMBL" id="KP027447">
    <property type="protein sequence ID" value="AJA42274.1"/>
    <property type="molecule type" value="Genomic_DNA"/>
</dbReference>
<dbReference type="GeneID" id="26640971"/>
<dbReference type="OrthoDB" id="20678at10239"/>
<protein>
    <submittedName>
        <fullName evidence="1">Uncharacterized protein</fullName>
    </submittedName>
</protein>
<proteinExistence type="predicted"/>
<name>A0A0D3MVH0_9CAUD</name>